<dbReference type="Pfam" id="PF01553">
    <property type="entry name" value="Acyltransferase"/>
    <property type="match status" value="1"/>
</dbReference>
<dbReference type="SMART" id="SM00563">
    <property type="entry name" value="PlsC"/>
    <property type="match status" value="1"/>
</dbReference>
<dbReference type="InterPro" id="IPR002123">
    <property type="entry name" value="Plipid/glycerol_acylTrfase"/>
</dbReference>
<dbReference type="EMBL" id="CP003630">
    <property type="protein sequence ID" value="AFZ21343.1"/>
    <property type="molecule type" value="Genomic_DNA"/>
</dbReference>
<dbReference type="GO" id="GO:0003841">
    <property type="term" value="F:1-acylglycerol-3-phosphate O-acyltransferase activity"/>
    <property type="evidence" value="ECO:0007669"/>
    <property type="project" value="TreeGrafter"/>
</dbReference>
<protein>
    <submittedName>
        <fullName evidence="4">1-acyl-sn-glycerol-3-phosphate acyltransferase</fullName>
    </submittedName>
</protein>
<dbReference type="eggNOG" id="COG0204">
    <property type="taxonomic scope" value="Bacteria"/>
</dbReference>
<evidence type="ECO:0000259" key="3">
    <source>
        <dbReference type="SMART" id="SM00563"/>
    </source>
</evidence>
<dbReference type="Proteomes" id="UP000010471">
    <property type="component" value="Chromosome"/>
</dbReference>
<accession>K9WMC7</accession>
<dbReference type="PATRIC" id="fig|1173027.3.peg.6334"/>
<dbReference type="RefSeq" id="WP_015185472.1">
    <property type="nucleotide sequence ID" value="NC_019738.1"/>
</dbReference>
<organism evidence="4 5">
    <name type="scientific">Allocoleopsis franciscana PCC 7113</name>
    <dbReference type="NCBI Taxonomy" id="1173027"/>
    <lineage>
        <taxon>Bacteria</taxon>
        <taxon>Bacillati</taxon>
        <taxon>Cyanobacteriota</taxon>
        <taxon>Cyanophyceae</taxon>
        <taxon>Coleofasciculales</taxon>
        <taxon>Coleofasciculaceae</taxon>
        <taxon>Allocoleopsis</taxon>
        <taxon>Allocoleopsis franciscana</taxon>
    </lineage>
</organism>
<evidence type="ECO:0000313" key="5">
    <source>
        <dbReference type="Proteomes" id="UP000010471"/>
    </source>
</evidence>
<dbReference type="PANTHER" id="PTHR10434">
    <property type="entry name" value="1-ACYL-SN-GLYCEROL-3-PHOSPHATE ACYLTRANSFERASE"/>
    <property type="match status" value="1"/>
</dbReference>
<dbReference type="CDD" id="cd07989">
    <property type="entry name" value="LPLAT_AGPAT-like"/>
    <property type="match status" value="1"/>
</dbReference>
<evidence type="ECO:0000256" key="1">
    <source>
        <dbReference type="ARBA" id="ARBA00022679"/>
    </source>
</evidence>
<dbReference type="STRING" id="1173027.Mic7113_5718"/>
<reference evidence="4 5" key="1">
    <citation type="submission" date="2012-06" db="EMBL/GenBank/DDBJ databases">
        <title>Finished chromosome of genome of Microcoleus sp. PCC 7113.</title>
        <authorList>
            <consortium name="US DOE Joint Genome Institute"/>
            <person name="Gugger M."/>
            <person name="Coursin T."/>
            <person name="Rippka R."/>
            <person name="Tandeau De Marsac N."/>
            <person name="Huntemann M."/>
            <person name="Wei C.-L."/>
            <person name="Han J."/>
            <person name="Detter J.C."/>
            <person name="Han C."/>
            <person name="Tapia R."/>
            <person name="Chen A."/>
            <person name="Kyrpides N."/>
            <person name="Mavromatis K."/>
            <person name="Markowitz V."/>
            <person name="Szeto E."/>
            <person name="Ivanova N."/>
            <person name="Pagani I."/>
            <person name="Pati A."/>
            <person name="Goodwin L."/>
            <person name="Nordberg H.P."/>
            <person name="Cantor M.N."/>
            <person name="Hua S.X."/>
            <person name="Woyke T."/>
            <person name="Kerfeld C.A."/>
        </authorList>
    </citation>
    <scope>NUCLEOTIDE SEQUENCE [LARGE SCALE GENOMIC DNA]</scope>
    <source>
        <strain evidence="4 5">PCC 7113</strain>
    </source>
</reference>
<keyword evidence="1 4" id="KW-0808">Transferase</keyword>
<proteinExistence type="predicted"/>
<sequence>MKIKDALNLMIQLHSCERTPVMTQPVEYTGEKLTPAKATPVTSPVNSRVCHWLTLILYPLARRILMPLYFRHLKVTGQENLPTTGPVILAPTHRSRWDALLIPYAAGKHVTGRDLRYMVSEDEIKGIQGWFIRRMGGFPVNTRHPGVGSFRHSIELLRQGEPLVIFPEGNIFRDGHVQPLKPGMARIALQAEASKLGENLVIVPISIRYSNPIPHWRCDATVTIGKPLKVANYCTQSTKKSAEKLTHDLEMAMKNLDEENVLTDLLPVPTP</sequence>
<evidence type="ECO:0000256" key="2">
    <source>
        <dbReference type="ARBA" id="ARBA00023315"/>
    </source>
</evidence>
<dbReference type="SUPFAM" id="SSF69593">
    <property type="entry name" value="Glycerol-3-phosphate (1)-acyltransferase"/>
    <property type="match status" value="1"/>
</dbReference>
<dbReference type="HOGENOM" id="CLU_027938_3_0_3"/>
<keyword evidence="5" id="KW-1185">Reference proteome</keyword>
<evidence type="ECO:0000313" key="4">
    <source>
        <dbReference type="EMBL" id="AFZ21343.1"/>
    </source>
</evidence>
<name>K9WMC7_9CYAN</name>
<dbReference type="GO" id="GO:0005886">
    <property type="term" value="C:plasma membrane"/>
    <property type="evidence" value="ECO:0007669"/>
    <property type="project" value="TreeGrafter"/>
</dbReference>
<feature type="domain" description="Phospholipid/glycerol acyltransferase" evidence="3">
    <location>
        <begin position="87"/>
        <end position="210"/>
    </location>
</feature>
<dbReference type="GO" id="GO:0006654">
    <property type="term" value="P:phosphatidic acid biosynthetic process"/>
    <property type="evidence" value="ECO:0007669"/>
    <property type="project" value="TreeGrafter"/>
</dbReference>
<dbReference type="KEGG" id="mic:Mic7113_5718"/>
<keyword evidence="2 4" id="KW-0012">Acyltransferase</keyword>
<gene>
    <name evidence="4" type="ORF">Mic7113_5718</name>
</gene>
<dbReference type="AlphaFoldDB" id="K9WMC7"/>
<dbReference type="PANTHER" id="PTHR10434:SF11">
    <property type="entry name" value="1-ACYL-SN-GLYCEROL-3-PHOSPHATE ACYLTRANSFERASE"/>
    <property type="match status" value="1"/>
</dbReference>